<evidence type="ECO:0000256" key="1">
    <source>
        <dbReference type="SAM" id="MobiDB-lite"/>
    </source>
</evidence>
<sequence>MSKFFKGAVSSSESTDTDESVDETGVIQQRSVVRDIGSQHVVRSQKGKKSRLLVSSSGSEIEMEGKQQLNHDFLLNRKEKTVKVKEKEVRKNKEAKAVKD</sequence>
<dbReference type="WBParaSite" id="jg9165">
    <property type="protein sequence ID" value="jg9165"/>
    <property type="gene ID" value="jg9165"/>
</dbReference>
<evidence type="ECO:0000313" key="3">
    <source>
        <dbReference type="WBParaSite" id="jg9165"/>
    </source>
</evidence>
<dbReference type="Proteomes" id="UP000887574">
    <property type="component" value="Unplaced"/>
</dbReference>
<proteinExistence type="predicted"/>
<keyword evidence="2" id="KW-1185">Reference proteome</keyword>
<reference evidence="3" key="1">
    <citation type="submission" date="2022-11" db="UniProtKB">
        <authorList>
            <consortium name="WormBaseParasite"/>
        </authorList>
    </citation>
    <scope>IDENTIFICATION</scope>
</reference>
<dbReference type="AlphaFoldDB" id="A0A915ESY3"/>
<accession>A0A915ESY3</accession>
<protein>
    <submittedName>
        <fullName evidence="3">Uncharacterized protein</fullName>
    </submittedName>
</protein>
<organism evidence="2 3">
    <name type="scientific">Ditylenchus dipsaci</name>
    <dbReference type="NCBI Taxonomy" id="166011"/>
    <lineage>
        <taxon>Eukaryota</taxon>
        <taxon>Metazoa</taxon>
        <taxon>Ecdysozoa</taxon>
        <taxon>Nematoda</taxon>
        <taxon>Chromadorea</taxon>
        <taxon>Rhabditida</taxon>
        <taxon>Tylenchina</taxon>
        <taxon>Tylenchomorpha</taxon>
        <taxon>Sphaerularioidea</taxon>
        <taxon>Anguinidae</taxon>
        <taxon>Anguininae</taxon>
        <taxon>Ditylenchus</taxon>
    </lineage>
</organism>
<evidence type="ECO:0000313" key="2">
    <source>
        <dbReference type="Proteomes" id="UP000887574"/>
    </source>
</evidence>
<name>A0A915ESY3_9BILA</name>
<feature type="region of interest" description="Disordered" evidence="1">
    <location>
        <begin position="1"/>
        <end position="24"/>
    </location>
</feature>